<sequence>MLAEAQHRGEPRMVAQLLRSAVAVRLTTSGLAHTAQPLLDEMMLHTRRHGLLVLEADAHALLGRLMLMDGAEDIALTEAAVALAMLDDDLTPDVMLGRRKWDILLASTLMDIGLVLTQLGVYEEADQVMNRASRCIRDSSGPHQIAVHLINRIRLLVGWGLRLERVDQSEIAREKFETAAAISLAVEGPFRESLFPRKADKSAAEQVPVVAAAIALAHPSADHVDRLFEIKPTAKYARELIITAIALARCLEETGLVAEAVEVLAEARESLEEDPSEPTLRLCLIREFARLSGPDGGERTMSALESYAQELESQLWEMRESRKATLNTRREHERLTRKHGETERQALQDPLTGLPNRRALDDRLEALAATANNHPLALALVDLDGFKEVNDQFSHAEGDDVLRVVASTVRDALRGGDMVARYGGDEFVVLLPGAPLHAAEAALNRAVAAVSKLPHDLSHGVTLSVGVVALRQNETAARALARADAAMYEAKRSGGNGVAAVTMSTETAQSGRVVDDPAWVMPEAT</sequence>
<gene>
    <name evidence="3" type="ORF">SAMN05661093_05168</name>
</gene>
<dbReference type="SMART" id="SM00267">
    <property type="entry name" value="GGDEF"/>
    <property type="match status" value="1"/>
</dbReference>
<evidence type="ECO:0000313" key="3">
    <source>
        <dbReference type="EMBL" id="SMD14918.1"/>
    </source>
</evidence>
<dbReference type="GO" id="GO:0043709">
    <property type="term" value="P:cell adhesion involved in single-species biofilm formation"/>
    <property type="evidence" value="ECO:0007669"/>
    <property type="project" value="TreeGrafter"/>
</dbReference>
<dbReference type="Pfam" id="PF00990">
    <property type="entry name" value="GGDEF"/>
    <property type="match status" value="1"/>
</dbReference>
<dbReference type="EMBL" id="FWXV01000004">
    <property type="protein sequence ID" value="SMD14918.1"/>
    <property type="molecule type" value="Genomic_DNA"/>
</dbReference>
<dbReference type="Proteomes" id="UP000192674">
    <property type="component" value="Unassembled WGS sequence"/>
</dbReference>
<dbReference type="InterPro" id="IPR029787">
    <property type="entry name" value="Nucleotide_cyclase"/>
</dbReference>
<protein>
    <submittedName>
        <fullName evidence="3">Diguanylate cyclase (GGDEF) domain-containing protein</fullName>
    </submittedName>
</protein>
<name>A0A1W2F0D5_KIBAR</name>
<proteinExistence type="predicted"/>
<organism evidence="3 4">
    <name type="scientific">Kibdelosporangium aridum</name>
    <dbReference type="NCBI Taxonomy" id="2030"/>
    <lineage>
        <taxon>Bacteria</taxon>
        <taxon>Bacillati</taxon>
        <taxon>Actinomycetota</taxon>
        <taxon>Actinomycetes</taxon>
        <taxon>Pseudonocardiales</taxon>
        <taxon>Pseudonocardiaceae</taxon>
        <taxon>Kibdelosporangium</taxon>
    </lineage>
</organism>
<dbReference type="AlphaFoldDB" id="A0A1W2F0D5"/>
<evidence type="ECO:0000313" key="4">
    <source>
        <dbReference type="Proteomes" id="UP000192674"/>
    </source>
</evidence>
<dbReference type="PROSITE" id="PS50887">
    <property type="entry name" value="GGDEF"/>
    <property type="match status" value="1"/>
</dbReference>
<dbReference type="SUPFAM" id="SSF55073">
    <property type="entry name" value="Nucleotide cyclase"/>
    <property type="match status" value="1"/>
</dbReference>
<dbReference type="NCBIfam" id="TIGR00254">
    <property type="entry name" value="GGDEF"/>
    <property type="match status" value="1"/>
</dbReference>
<dbReference type="GO" id="GO:0052621">
    <property type="term" value="F:diguanylate cyclase activity"/>
    <property type="evidence" value="ECO:0007669"/>
    <property type="project" value="TreeGrafter"/>
</dbReference>
<dbReference type="FunFam" id="3.30.70.270:FF:000001">
    <property type="entry name" value="Diguanylate cyclase domain protein"/>
    <property type="match status" value="1"/>
</dbReference>
<accession>A0A1W2F0D5</accession>
<feature type="domain" description="GGDEF" evidence="2">
    <location>
        <begin position="374"/>
        <end position="503"/>
    </location>
</feature>
<feature type="region of interest" description="Disordered" evidence="1">
    <location>
        <begin position="327"/>
        <end position="355"/>
    </location>
</feature>
<keyword evidence="4" id="KW-1185">Reference proteome</keyword>
<dbReference type="GO" id="GO:0005886">
    <property type="term" value="C:plasma membrane"/>
    <property type="evidence" value="ECO:0007669"/>
    <property type="project" value="TreeGrafter"/>
</dbReference>
<dbReference type="Gene3D" id="1.25.40.10">
    <property type="entry name" value="Tetratricopeptide repeat domain"/>
    <property type="match status" value="1"/>
</dbReference>
<reference evidence="3 4" key="1">
    <citation type="submission" date="2017-04" db="EMBL/GenBank/DDBJ databases">
        <authorList>
            <person name="Afonso C.L."/>
            <person name="Miller P.J."/>
            <person name="Scott M.A."/>
            <person name="Spackman E."/>
            <person name="Goraichik I."/>
            <person name="Dimitrov K.M."/>
            <person name="Suarez D.L."/>
            <person name="Swayne D.E."/>
        </authorList>
    </citation>
    <scope>NUCLEOTIDE SEQUENCE [LARGE SCALE GENOMIC DNA]</scope>
    <source>
        <strain evidence="3 4">DSM 43828</strain>
    </source>
</reference>
<feature type="compositionally biased region" description="Basic and acidic residues" evidence="1">
    <location>
        <begin position="327"/>
        <end position="346"/>
    </location>
</feature>
<dbReference type="InterPro" id="IPR043128">
    <property type="entry name" value="Rev_trsase/Diguanyl_cyclase"/>
</dbReference>
<dbReference type="PANTHER" id="PTHR45138">
    <property type="entry name" value="REGULATORY COMPONENTS OF SENSORY TRANSDUCTION SYSTEM"/>
    <property type="match status" value="1"/>
</dbReference>
<dbReference type="InterPro" id="IPR011990">
    <property type="entry name" value="TPR-like_helical_dom_sf"/>
</dbReference>
<dbReference type="CDD" id="cd01949">
    <property type="entry name" value="GGDEF"/>
    <property type="match status" value="1"/>
</dbReference>
<dbReference type="InterPro" id="IPR050469">
    <property type="entry name" value="Diguanylate_Cyclase"/>
</dbReference>
<dbReference type="RefSeq" id="WP_235038824.1">
    <property type="nucleotide sequence ID" value="NZ_FWXV01000004.1"/>
</dbReference>
<dbReference type="PANTHER" id="PTHR45138:SF24">
    <property type="entry name" value="DIGUANYLATE CYCLASE DGCC-RELATED"/>
    <property type="match status" value="1"/>
</dbReference>
<dbReference type="GO" id="GO:1902201">
    <property type="term" value="P:negative regulation of bacterial-type flagellum-dependent cell motility"/>
    <property type="evidence" value="ECO:0007669"/>
    <property type="project" value="TreeGrafter"/>
</dbReference>
<dbReference type="Gene3D" id="3.30.70.270">
    <property type="match status" value="1"/>
</dbReference>
<dbReference type="InterPro" id="IPR000160">
    <property type="entry name" value="GGDEF_dom"/>
</dbReference>
<evidence type="ECO:0000256" key="1">
    <source>
        <dbReference type="SAM" id="MobiDB-lite"/>
    </source>
</evidence>
<evidence type="ECO:0000259" key="2">
    <source>
        <dbReference type="PROSITE" id="PS50887"/>
    </source>
</evidence>